<feature type="transmembrane region" description="Helical" evidence="11">
    <location>
        <begin position="118"/>
        <end position="140"/>
    </location>
</feature>
<feature type="transmembrane region" description="Helical" evidence="11">
    <location>
        <begin position="493"/>
        <end position="517"/>
    </location>
</feature>
<feature type="transmembrane region" description="Helical" evidence="11">
    <location>
        <begin position="240"/>
        <end position="260"/>
    </location>
</feature>
<feature type="transmembrane region" description="Helical" evidence="11">
    <location>
        <begin position="434"/>
        <end position="454"/>
    </location>
</feature>
<dbReference type="Pfam" id="PF01490">
    <property type="entry name" value="Aa_trans"/>
    <property type="match status" value="1"/>
</dbReference>
<feature type="transmembrane region" description="Helical" evidence="11">
    <location>
        <begin position="192"/>
        <end position="213"/>
    </location>
</feature>
<keyword evidence="4 11" id="KW-0812">Transmembrane</keyword>
<evidence type="ECO:0000256" key="10">
    <source>
        <dbReference type="ARBA" id="ARBA00045588"/>
    </source>
</evidence>
<keyword evidence="5" id="KW-0769">Symport</keyword>
<keyword evidence="3" id="KW-0813">Transport</keyword>
<keyword evidence="7 11" id="KW-1133">Transmembrane helix</keyword>
<keyword evidence="9" id="KW-0927">Auxin signaling pathway</keyword>
<comment type="similarity">
    <text evidence="2">Belongs to the amino acid/polyamine transporter 2 family. Amino acid/auxin permease (AAAP) (TC 2.A.18.1) subfamily.</text>
</comment>
<proteinExistence type="inferred from homology"/>
<evidence type="ECO:0000256" key="3">
    <source>
        <dbReference type="ARBA" id="ARBA00022448"/>
    </source>
</evidence>
<accession>A0A4Y1RHD9</accession>
<evidence type="ECO:0000313" key="13">
    <source>
        <dbReference type="EMBL" id="BBH03749.1"/>
    </source>
</evidence>
<feature type="non-terminal residue" evidence="13">
    <location>
        <position position="1"/>
    </location>
</feature>
<feature type="domain" description="Amino acid transporter transmembrane" evidence="12">
    <location>
        <begin position="114"/>
        <end position="513"/>
    </location>
</feature>
<dbReference type="EMBL" id="AP019301">
    <property type="protein sequence ID" value="BBH03749.1"/>
    <property type="molecule type" value="Genomic_DNA"/>
</dbReference>
<comment type="subcellular location">
    <subcellularLocation>
        <location evidence="1">Endomembrane system</location>
        <topology evidence="1">Multi-pass membrane protein</topology>
    </subcellularLocation>
</comment>
<feature type="transmembrane region" description="Helical" evidence="11">
    <location>
        <begin position="348"/>
        <end position="368"/>
    </location>
</feature>
<evidence type="ECO:0000256" key="5">
    <source>
        <dbReference type="ARBA" id="ARBA00022847"/>
    </source>
</evidence>
<dbReference type="GO" id="GO:0012505">
    <property type="term" value="C:endomembrane system"/>
    <property type="evidence" value="ECO:0007669"/>
    <property type="project" value="UniProtKB-SubCell"/>
</dbReference>
<evidence type="ECO:0000256" key="7">
    <source>
        <dbReference type="ARBA" id="ARBA00022989"/>
    </source>
</evidence>
<gene>
    <name evidence="13" type="ORF">Prudu_014699</name>
</gene>
<evidence type="ECO:0000256" key="2">
    <source>
        <dbReference type="ARBA" id="ARBA00005590"/>
    </source>
</evidence>
<evidence type="ECO:0000259" key="12">
    <source>
        <dbReference type="Pfam" id="PF01490"/>
    </source>
</evidence>
<feature type="transmembrane region" description="Helical" evidence="11">
    <location>
        <begin position="460"/>
        <end position="481"/>
    </location>
</feature>
<comment type="function">
    <text evidence="10">Carrier protein involved in proton-driven auxin influx. Mediates the formation of auxin gradient from developing leaves (site of auxin biosynthesis) to tips by contributing to the loading of auxin in vascular tissues and facilitating acropetal (base to tip) auxin transport within inner tissues of the root apex, and basipetal (tip to base) auxin transport within outer tissues of the root apex. May be involved in lateral roots and nodules formation.</text>
</comment>
<dbReference type="AlphaFoldDB" id="A0A4Y1RHD9"/>
<dbReference type="InterPro" id="IPR013057">
    <property type="entry name" value="AA_transpt_TM"/>
</dbReference>
<name>A0A4Y1RHD9_PRUDU</name>
<dbReference type="GO" id="GO:0006865">
    <property type="term" value="P:amino acid transport"/>
    <property type="evidence" value="ECO:0007669"/>
    <property type="project" value="UniProtKB-KW"/>
</dbReference>
<reference evidence="13" key="1">
    <citation type="journal article" date="2019" name="Science">
        <title>Mutation of a bHLH transcription factor allowed almond domestication.</title>
        <authorList>
            <person name="Sanchez-Perez R."/>
            <person name="Pavan S."/>
            <person name="Mazzeo R."/>
            <person name="Moldovan C."/>
            <person name="Aiese Cigliano R."/>
            <person name="Del Cueto J."/>
            <person name="Ricciardi F."/>
            <person name="Lotti C."/>
            <person name="Ricciardi L."/>
            <person name="Dicenta F."/>
            <person name="Lopez-Marques R.L."/>
            <person name="Lindberg Moller B."/>
        </authorList>
    </citation>
    <scope>NUCLEOTIDE SEQUENCE</scope>
</reference>
<feature type="transmembrane region" description="Helical" evidence="11">
    <location>
        <begin position="146"/>
        <end position="171"/>
    </location>
</feature>
<evidence type="ECO:0000256" key="8">
    <source>
        <dbReference type="ARBA" id="ARBA00023136"/>
    </source>
</evidence>
<dbReference type="GO" id="GO:0015293">
    <property type="term" value="F:symporter activity"/>
    <property type="evidence" value="ECO:0007669"/>
    <property type="project" value="UniProtKB-KW"/>
</dbReference>
<feature type="transmembrane region" description="Helical" evidence="11">
    <location>
        <begin position="307"/>
        <end position="328"/>
    </location>
</feature>
<evidence type="ECO:0000256" key="9">
    <source>
        <dbReference type="ARBA" id="ARBA00023294"/>
    </source>
</evidence>
<protein>
    <submittedName>
        <fullName evidence="13">Proline transporter 1</fullName>
    </submittedName>
</protein>
<keyword evidence="8 11" id="KW-0472">Membrane</keyword>
<evidence type="ECO:0000256" key="1">
    <source>
        <dbReference type="ARBA" id="ARBA00004127"/>
    </source>
</evidence>
<dbReference type="GO" id="GO:0009734">
    <property type="term" value="P:auxin-activated signaling pathway"/>
    <property type="evidence" value="ECO:0007669"/>
    <property type="project" value="UniProtKB-KW"/>
</dbReference>
<evidence type="ECO:0000256" key="4">
    <source>
        <dbReference type="ARBA" id="ARBA00022692"/>
    </source>
</evidence>
<dbReference type="PANTHER" id="PTHR48017">
    <property type="entry name" value="OS05G0424000 PROTEIN-RELATED"/>
    <property type="match status" value="1"/>
</dbReference>
<evidence type="ECO:0000256" key="6">
    <source>
        <dbReference type="ARBA" id="ARBA00022970"/>
    </source>
</evidence>
<feature type="transmembrane region" description="Helical" evidence="11">
    <location>
        <begin position="267"/>
        <end position="287"/>
    </location>
</feature>
<organism evidence="13">
    <name type="scientific">Prunus dulcis</name>
    <name type="common">Almond</name>
    <name type="synonym">Amygdalus dulcis</name>
    <dbReference type="NCBI Taxonomy" id="3755"/>
    <lineage>
        <taxon>Eukaryota</taxon>
        <taxon>Viridiplantae</taxon>
        <taxon>Streptophyta</taxon>
        <taxon>Embryophyta</taxon>
        <taxon>Tracheophyta</taxon>
        <taxon>Spermatophyta</taxon>
        <taxon>Magnoliopsida</taxon>
        <taxon>eudicotyledons</taxon>
        <taxon>Gunneridae</taxon>
        <taxon>Pentapetalae</taxon>
        <taxon>rosids</taxon>
        <taxon>fabids</taxon>
        <taxon>Rosales</taxon>
        <taxon>Rosaceae</taxon>
        <taxon>Amygdaloideae</taxon>
        <taxon>Amygdaleae</taxon>
        <taxon>Prunus</taxon>
    </lineage>
</organism>
<sequence length="529" mass="59347">HSGCVVNDMGSTPCNKKDHDQDNVVTFFVAAMEGEDITTNNKEALSIEHGQLRGDQDHEFSLPSAHTIGHGSTAIPWSTDLGRLTPATFVWLSLDNSPTLHVVADFPSSLYLDSWQQVGLMLVTSFNCGYILSFSNLMLVPLGWTWGIICLLVVGFYTAYANWLLAAFHFINGQRFIRYRDLMGLLFGREMYYITWVSQFLTLLLGNMGFILLGGRALKFKGHANKQEINSEFSDSPLRLQYFIVVTGATYCIYSFLIPTMSAMRRWLGPSTVLTFAYIVILLVVAVKDGTKSFFRDYAIHGNKADRVLNAFGAISAIIVCNTSGLLLEIQSTLRKPAVSNMRKALYLQFSVGLVFYYGVSMVGYWAYGSTVSEYLPGELSGPKSVKVLINAAVFLQSIVSQHMFAAPIHETLDTKFLKLETGMNTKENLKRRFYMRALLFTVNSFVTAAFPFMGNFVNLFGSFTLVPLTFVFPSMIFIKVKGKTARVEKNLWHWFNIVIFSLLAVVTTISAVRLIVNNVQKYHFFADT</sequence>
<keyword evidence="6" id="KW-0029">Amino-acid transport</keyword>
<evidence type="ECO:0000256" key="11">
    <source>
        <dbReference type="SAM" id="Phobius"/>
    </source>
</evidence>